<evidence type="ECO:0000313" key="2">
    <source>
        <dbReference type="Proteomes" id="UP000654075"/>
    </source>
</evidence>
<organism evidence="1 2">
    <name type="scientific">Polarella glacialis</name>
    <name type="common">Dinoflagellate</name>
    <dbReference type="NCBI Taxonomy" id="89957"/>
    <lineage>
        <taxon>Eukaryota</taxon>
        <taxon>Sar</taxon>
        <taxon>Alveolata</taxon>
        <taxon>Dinophyceae</taxon>
        <taxon>Suessiales</taxon>
        <taxon>Suessiaceae</taxon>
        <taxon>Polarella</taxon>
    </lineage>
</organism>
<protein>
    <submittedName>
        <fullName evidence="1">Uncharacterized protein</fullName>
    </submittedName>
</protein>
<keyword evidence="2" id="KW-1185">Reference proteome</keyword>
<reference evidence="1" key="1">
    <citation type="submission" date="2021-02" db="EMBL/GenBank/DDBJ databases">
        <authorList>
            <person name="Dougan E. K."/>
            <person name="Rhodes N."/>
            <person name="Thang M."/>
            <person name="Chan C."/>
        </authorList>
    </citation>
    <scope>NUCLEOTIDE SEQUENCE</scope>
</reference>
<evidence type="ECO:0000313" key="1">
    <source>
        <dbReference type="EMBL" id="CAE8596957.1"/>
    </source>
</evidence>
<name>A0A813EH34_POLGL</name>
<sequence length="60" mass="6605">VGRILDAGRKEAVICLLERMVQDPLRQRLAQELLGKLLSEPEWRPAAAATEAGAKPPSQR</sequence>
<feature type="non-terminal residue" evidence="1">
    <location>
        <position position="60"/>
    </location>
</feature>
<gene>
    <name evidence="1" type="ORF">PGLA1383_LOCUS15413</name>
</gene>
<proteinExistence type="predicted"/>
<dbReference type="AlphaFoldDB" id="A0A813EH34"/>
<comment type="caution">
    <text evidence="1">The sequence shown here is derived from an EMBL/GenBank/DDBJ whole genome shotgun (WGS) entry which is preliminary data.</text>
</comment>
<accession>A0A813EH34</accession>
<dbReference type="Proteomes" id="UP000654075">
    <property type="component" value="Unassembled WGS sequence"/>
</dbReference>
<dbReference type="EMBL" id="CAJNNV010009051">
    <property type="protein sequence ID" value="CAE8596957.1"/>
    <property type="molecule type" value="Genomic_DNA"/>
</dbReference>
<feature type="non-terminal residue" evidence="1">
    <location>
        <position position="1"/>
    </location>
</feature>